<accession>A0A7M1BAL8</accession>
<dbReference type="EMBL" id="CP041406">
    <property type="protein sequence ID" value="QOP45802.1"/>
    <property type="molecule type" value="Genomic_DNA"/>
</dbReference>
<dbReference type="NCBIfam" id="TIGR00412">
    <property type="entry name" value="redox_disulf_2"/>
    <property type="match status" value="1"/>
</dbReference>
<reference evidence="4 5" key="1">
    <citation type="submission" date="2019-07" db="EMBL/GenBank/DDBJ databases">
        <title>Sulfurimonas paralvinellae sp. nov., a novel mesophilic, hydrogen- and sulfur-oxidizing chemolithoautotroph within the Epsilonproteo- bacteria isolated from a deep-sea hydrothermal vent polychaete nest, reclassification of Thiomicrospira denitrificans as Sulfurimonas denitrificans comb. nov. and emended description of the genus Sulfurimonas.</title>
        <authorList>
            <person name="Wang S."/>
            <person name="Jiang L."/>
            <person name="Shao Z."/>
        </authorList>
    </citation>
    <scope>NUCLEOTIDE SEQUENCE [LARGE SCALE GENOMIC DNA]</scope>
    <source>
        <strain evidence="4 5">GO25</strain>
    </source>
</reference>
<organism evidence="4 5">
    <name type="scientific">Sulfurimonas paralvinellae</name>
    <dbReference type="NCBI Taxonomy" id="317658"/>
    <lineage>
        <taxon>Bacteria</taxon>
        <taxon>Pseudomonadati</taxon>
        <taxon>Campylobacterota</taxon>
        <taxon>Epsilonproteobacteria</taxon>
        <taxon>Campylobacterales</taxon>
        <taxon>Sulfurimonadaceae</taxon>
        <taxon>Sulfurimonas</taxon>
    </lineage>
</organism>
<feature type="domain" description="Thioredoxin-like fold" evidence="3">
    <location>
        <begin position="1"/>
        <end position="76"/>
    </location>
</feature>
<evidence type="ECO:0000313" key="5">
    <source>
        <dbReference type="Proteomes" id="UP000593580"/>
    </source>
</evidence>
<evidence type="ECO:0000313" key="4">
    <source>
        <dbReference type="EMBL" id="QOP45802.1"/>
    </source>
</evidence>
<dbReference type="KEGG" id="spal:FM071_05670"/>
<dbReference type="PANTHER" id="PTHR36450">
    <property type="entry name" value="THIOREDOXIN"/>
    <property type="match status" value="1"/>
</dbReference>
<proteinExistence type="predicted"/>
<dbReference type="PIRSF" id="PIRSF037031">
    <property type="entry name" value="Redox_disulphide_2"/>
    <property type="match status" value="1"/>
</dbReference>
<dbReference type="AlphaFoldDB" id="A0A7M1BAL8"/>
<feature type="disulfide bond" description="Redox-active" evidence="2">
    <location>
        <begin position="10"/>
        <end position="13"/>
    </location>
</feature>
<dbReference type="PANTHER" id="PTHR36450:SF1">
    <property type="entry name" value="THIOREDOXIN"/>
    <property type="match status" value="1"/>
</dbReference>
<evidence type="ECO:0000259" key="3">
    <source>
        <dbReference type="Pfam" id="PF13192"/>
    </source>
</evidence>
<keyword evidence="2" id="KW-0676">Redox-active center</keyword>
<dbReference type="Proteomes" id="UP000593580">
    <property type="component" value="Chromosome"/>
</dbReference>
<dbReference type="InterPro" id="IPR005243">
    <property type="entry name" value="THIRX-like_proc"/>
</dbReference>
<name>A0A7M1BAL8_9BACT</name>
<dbReference type="InterPro" id="IPR012336">
    <property type="entry name" value="Thioredoxin-like_fold"/>
</dbReference>
<dbReference type="Gene3D" id="3.40.30.10">
    <property type="entry name" value="Glutaredoxin"/>
    <property type="match status" value="1"/>
</dbReference>
<dbReference type="InterPro" id="IPR036249">
    <property type="entry name" value="Thioredoxin-like_sf"/>
</dbReference>
<evidence type="ECO:0000256" key="1">
    <source>
        <dbReference type="PIRSR" id="PIRSR037031-50"/>
    </source>
</evidence>
<evidence type="ECO:0000256" key="2">
    <source>
        <dbReference type="PIRSR" id="PIRSR037031-51"/>
    </source>
</evidence>
<keyword evidence="5" id="KW-1185">Reference proteome</keyword>
<protein>
    <submittedName>
        <fullName evidence="4">Thioredoxin family protein</fullName>
    </submittedName>
</protein>
<dbReference type="RefSeq" id="WP_193109741.1">
    <property type="nucleotide sequence ID" value="NZ_CP041406.1"/>
</dbReference>
<gene>
    <name evidence="4" type="ORF">FM071_05670</name>
</gene>
<keyword evidence="2" id="KW-1015">Disulfide bond</keyword>
<dbReference type="SUPFAM" id="SSF52833">
    <property type="entry name" value="Thioredoxin-like"/>
    <property type="match status" value="1"/>
</dbReference>
<dbReference type="Pfam" id="PF13192">
    <property type="entry name" value="Thioredoxin_3"/>
    <property type="match status" value="1"/>
</dbReference>
<feature type="active site" description="Nucleophile" evidence="1">
    <location>
        <position position="13"/>
    </location>
</feature>
<sequence>MKIEILGTGCAKCKTLEEVVKQAVAKVGGFHQVEKVEDIMKIMEYNVVSTPGLVIDGVVKSTGKVPTVDEVVKMIEEAQK</sequence>
<feature type="active site" description="Nucleophile" evidence="1">
    <location>
        <position position="10"/>
    </location>
</feature>